<accession>A0A060HCN2</accession>
<sequence length="47" mass="5386">MDLFVVFKALFIGKFRAANPAPERRCLDVHMLGLTLFDINSNIQLIH</sequence>
<organism evidence="1 2">
    <name type="scientific">Nitrososphaera viennensis EN76</name>
    <dbReference type="NCBI Taxonomy" id="926571"/>
    <lineage>
        <taxon>Archaea</taxon>
        <taxon>Nitrososphaerota</taxon>
        <taxon>Nitrososphaeria</taxon>
        <taxon>Nitrososphaerales</taxon>
        <taxon>Nitrososphaeraceae</taxon>
        <taxon>Nitrososphaera</taxon>
    </lineage>
</organism>
<dbReference type="AlphaFoldDB" id="A0A060HCN2"/>
<evidence type="ECO:0000313" key="2">
    <source>
        <dbReference type="Proteomes" id="UP000027093"/>
    </source>
</evidence>
<gene>
    <name evidence="1" type="ORF">NVIE_0298</name>
</gene>
<reference evidence="1 2" key="1">
    <citation type="journal article" date="2014" name="Int. J. Syst. Evol. Microbiol.">
        <title>Nitrososphaera viennensis gen. nov., sp. nov., an aerobic and mesophilic, ammonia-oxidizing archaeon from soil and a member of the archaeal phylum Thaumarchaeota.</title>
        <authorList>
            <person name="Stieglmeier M."/>
            <person name="Klingl A."/>
            <person name="Alves R.J."/>
            <person name="Rittmann S.K."/>
            <person name="Melcher M."/>
            <person name="Leisch N."/>
            <person name="Schleper C."/>
        </authorList>
    </citation>
    <scope>NUCLEOTIDE SEQUENCE [LARGE SCALE GENOMIC DNA]</scope>
    <source>
        <strain evidence="1">EN76</strain>
    </source>
</reference>
<dbReference type="HOGENOM" id="CLU_3163255_0_0_2"/>
<proteinExistence type="predicted"/>
<dbReference type="Proteomes" id="UP000027093">
    <property type="component" value="Chromosome"/>
</dbReference>
<keyword evidence="2" id="KW-1185">Reference proteome</keyword>
<name>A0A060HCN2_9ARCH</name>
<evidence type="ECO:0000313" key="1">
    <source>
        <dbReference type="EMBL" id="AIC14484.1"/>
    </source>
</evidence>
<protein>
    <submittedName>
        <fullName evidence="1">Uncharacterized protein</fullName>
    </submittedName>
</protein>
<dbReference type="EMBL" id="CP007536">
    <property type="protein sequence ID" value="AIC14484.1"/>
    <property type="molecule type" value="Genomic_DNA"/>
</dbReference>
<dbReference type="KEGG" id="nvn:NVIE_0298"/>